<evidence type="ECO:0000256" key="1">
    <source>
        <dbReference type="SAM" id="MobiDB-lite"/>
    </source>
</evidence>
<name>M2WMQ1_DOTSN</name>
<gene>
    <name evidence="2" type="ORF">DOTSEDRAFT_72640</name>
</gene>
<proteinExistence type="predicted"/>
<reference evidence="2 3" key="2">
    <citation type="journal article" date="2012" name="PLoS Pathog.">
        <title>Diverse lifestyles and strategies of plant pathogenesis encoded in the genomes of eighteen Dothideomycetes fungi.</title>
        <authorList>
            <person name="Ohm R.A."/>
            <person name="Feau N."/>
            <person name="Henrissat B."/>
            <person name="Schoch C.L."/>
            <person name="Horwitz B.A."/>
            <person name="Barry K.W."/>
            <person name="Condon B.J."/>
            <person name="Copeland A.C."/>
            <person name="Dhillon B."/>
            <person name="Glaser F."/>
            <person name="Hesse C.N."/>
            <person name="Kosti I."/>
            <person name="LaButti K."/>
            <person name="Lindquist E.A."/>
            <person name="Lucas S."/>
            <person name="Salamov A.A."/>
            <person name="Bradshaw R.E."/>
            <person name="Ciuffetti L."/>
            <person name="Hamelin R.C."/>
            <person name="Kema G.H.J."/>
            <person name="Lawrence C."/>
            <person name="Scott J.A."/>
            <person name="Spatafora J.W."/>
            <person name="Turgeon B.G."/>
            <person name="de Wit P.J.G.M."/>
            <person name="Zhong S."/>
            <person name="Goodwin S.B."/>
            <person name="Grigoriev I.V."/>
        </authorList>
    </citation>
    <scope>NUCLEOTIDE SEQUENCE [LARGE SCALE GENOMIC DNA]</scope>
    <source>
        <strain evidence="3">NZE10 / CBS 128990</strain>
    </source>
</reference>
<reference evidence="3" key="1">
    <citation type="journal article" date="2012" name="PLoS Genet.">
        <title>The genomes of the fungal plant pathogens Cladosporium fulvum and Dothistroma septosporum reveal adaptation to different hosts and lifestyles but also signatures of common ancestry.</title>
        <authorList>
            <person name="de Wit P.J.G.M."/>
            <person name="van der Burgt A."/>
            <person name="Oekmen B."/>
            <person name="Stergiopoulos I."/>
            <person name="Abd-Elsalam K.A."/>
            <person name="Aerts A.L."/>
            <person name="Bahkali A.H."/>
            <person name="Beenen H.G."/>
            <person name="Chettri P."/>
            <person name="Cox M.P."/>
            <person name="Datema E."/>
            <person name="de Vries R.P."/>
            <person name="Dhillon B."/>
            <person name="Ganley A.R."/>
            <person name="Griffiths S.A."/>
            <person name="Guo Y."/>
            <person name="Hamelin R.C."/>
            <person name="Henrissat B."/>
            <person name="Kabir M.S."/>
            <person name="Jashni M.K."/>
            <person name="Kema G."/>
            <person name="Klaubauf S."/>
            <person name="Lapidus A."/>
            <person name="Levasseur A."/>
            <person name="Lindquist E."/>
            <person name="Mehrabi R."/>
            <person name="Ohm R.A."/>
            <person name="Owen T.J."/>
            <person name="Salamov A."/>
            <person name="Schwelm A."/>
            <person name="Schijlen E."/>
            <person name="Sun H."/>
            <person name="van den Burg H.A."/>
            <person name="van Ham R.C.H.J."/>
            <person name="Zhang S."/>
            <person name="Goodwin S.B."/>
            <person name="Grigoriev I.V."/>
            <person name="Collemare J."/>
            <person name="Bradshaw R.E."/>
        </authorList>
    </citation>
    <scope>NUCLEOTIDE SEQUENCE [LARGE SCALE GENOMIC DNA]</scope>
    <source>
        <strain evidence="3">NZE10 / CBS 128990</strain>
    </source>
</reference>
<dbReference type="HOGENOM" id="CLU_2158303_0_0_1"/>
<dbReference type="EMBL" id="KB446540">
    <property type="protein sequence ID" value="EME43298.1"/>
    <property type="molecule type" value="Genomic_DNA"/>
</dbReference>
<feature type="region of interest" description="Disordered" evidence="1">
    <location>
        <begin position="30"/>
        <end position="51"/>
    </location>
</feature>
<dbReference type="AlphaFoldDB" id="M2WMQ1"/>
<protein>
    <submittedName>
        <fullName evidence="2">Uncharacterized protein</fullName>
    </submittedName>
</protein>
<keyword evidence="3" id="KW-1185">Reference proteome</keyword>
<evidence type="ECO:0000313" key="3">
    <source>
        <dbReference type="Proteomes" id="UP000016933"/>
    </source>
</evidence>
<sequence length="111" mass="12281">MKEQLQFIYQQGQVLEIWEKVGSKCMGPDLRAPQVSRGLDPADRNSGDDLLTQRQGRVLTEVLQSINILEPAGRAVKEQDDDLVVPQLRDHKILVCLASPSEGFPSFGGHA</sequence>
<accession>M2WMQ1</accession>
<organism evidence="2 3">
    <name type="scientific">Dothistroma septosporum (strain NZE10 / CBS 128990)</name>
    <name type="common">Red band needle blight fungus</name>
    <name type="synonym">Mycosphaerella pini</name>
    <dbReference type="NCBI Taxonomy" id="675120"/>
    <lineage>
        <taxon>Eukaryota</taxon>
        <taxon>Fungi</taxon>
        <taxon>Dikarya</taxon>
        <taxon>Ascomycota</taxon>
        <taxon>Pezizomycotina</taxon>
        <taxon>Dothideomycetes</taxon>
        <taxon>Dothideomycetidae</taxon>
        <taxon>Mycosphaerellales</taxon>
        <taxon>Mycosphaerellaceae</taxon>
        <taxon>Dothistroma</taxon>
    </lineage>
</organism>
<dbReference type="Proteomes" id="UP000016933">
    <property type="component" value="Unassembled WGS sequence"/>
</dbReference>
<evidence type="ECO:0000313" key="2">
    <source>
        <dbReference type="EMBL" id="EME43298.1"/>
    </source>
</evidence>